<evidence type="ECO:0008006" key="3">
    <source>
        <dbReference type="Google" id="ProtNLM"/>
    </source>
</evidence>
<protein>
    <recommendedName>
        <fullName evidence="3">Zinc finger, CCHC-type</fullName>
    </recommendedName>
</protein>
<proteinExistence type="predicted"/>
<dbReference type="EMBL" id="BQNB010020633">
    <property type="protein sequence ID" value="GJT97989.1"/>
    <property type="molecule type" value="Genomic_DNA"/>
</dbReference>
<gene>
    <name evidence="1" type="ORF">Tco_1093507</name>
</gene>
<reference evidence="1" key="1">
    <citation type="journal article" date="2022" name="Int. J. Mol. Sci.">
        <title>Draft Genome of Tanacetum Coccineum: Genomic Comparison of Closely Related Tanacetum-Family Plants.</title>
        <authorList>
            <person name="Yamashiro T."/>
            <person name="Shiraishi A."/>
            <person name="Nakayama K."/>
            <person name="Satake H."/>
        </authorList>
    </citation>
    <scope>NUCLEOTIDE SEQUENCE</scope>
</reference>
<reference evidence="1" key="2">
    <citation type="submission" date="2022-01" db="EMBL/GenBank/DDBJ databases">
        <authorList>
            <person name="Yamashiro T."/>
            <person name="Shiraishi A."/>
            <person name="Satake H."/>
            <person name="Nakayama K."/>
        </authorList>
    </citation>
    <scope>NUCLEOTIDE SEQUENCE</scope>
</reference>
<sequence>MAPISIRCDSAATLAKAYSQMYNRKSRHLGVTHSMIRELIMNGVISIEFMRSQQNLAYHLTKGLARDLVINSAKGMGLKSN</sequence>
<comment type="caution">
    <text evidence="1">The sequence shown here is derived from an EMBL/GenBank/DDBJ whole genome shotgun (WGS) entry which is preliminary data.</text>
</comment>
<organism evidence="1 2">
    <name type="scientific">Tanacetum coccineum</name>
    <dbReference type="NCBI Taxonomy" id="301880"/>
    <lineage>
        <taxon>Eukaryota</taxon>
        <taxon>Viridiplantae</taxon>
        <taxon>Streptophyta</taxon>
        <taxon>Embryophyta</taxon>
        <taxon>Tracheophyta</taxon>
        <taxon>Spermatophyta</taxon>
        <taxon>Magnoliopsida</taxon>
        <taxon>eudicotyledons</taxon>
        <taxon>Gunneridae</taxon>
        <taxon>Pentapetalae</taxon>
        <taxon>asterids</taxon>
        <taxon>campanulids</taxon>
        <taxon>Asterales</taxon>
        <taxon>Asteraceae</taxon>
        <taxon>Asteroideae</taxon>
        <taxon>Anthemideae</taxon>
        <taxon>Anthemidinae</taxon>
        <taxon>Tanacetum</taxon>
    </lineage>
</organism>
<dbReference type="Proteomes" id="UP001151760">
    <property type="component" value="Unassembled WGS sequence"/>
</dbReference>
<keyword evidence="2" id="KW-1185">Reference proteome</keyword>
<accession>A0ABQ5ICW4</accession>
<evidence type="ECO:0000313" key="1">
    <source>
        <dbReference type="EMBL" id="GJT97989.1"/>
    </source>
</evidence>
<evidence type="ECO:0000313" key="2">
    <source>
        <dbReference type="Proteomes" id="UP001151760"/>
    </source>
</evidence>
<name>A0ABQ5ICW4_9ASTR</name>